<gene>
    <name evidence="2" type="ORF">PCOR1329_LOCUS9750</name>
</gene>
<sequence>AVLRRLLAQPSSKQDEWLARVRPDLAAPWRADLAKKAARPQERSRSGQREAAEGESAQHCDQAPRPREAAATRPAEGGGTPTDSRAQHAVVEPKAGDENALHELASRAPPQLHRMPDQGQFRLCSLHALSTTVSSCVAAKFDLFWDATRVHFQALDKVDLDAAWPDAVMRSIVPLRLQTADRLFEIGFDVRMTTDFHRAGWAVQKAAGWNPVVVVAKQGPPPADGGNYPTHALSAVRWDTSTSTIRCWDSWGAE</sequence>
<name>A0ABN9QBZ6_9DINO</name>
<protein>
    <submittedName>
        <fullName evidence="2">Uncharacterized protein</fullName>
    </submittedName>
</protein>
<reference evidence="2" key="1">
    <citation type="submission" date="2023-10" db="EMBL/GenBank/DDBJ databases">
        <authorList>
            <person name="Chen Y."/>
            <person name="Shah S."/>
            <person name="Dougan E. K."/>
            <person name="Thang M."/>
            <person name="Chan C."/>
        </authorList>
    </citation>
    <scope>NUCLEOTIDE SEQUENCE [LARGE SCALE GENOMIC DNA]</scope>
</reference>
<feature type="region of interest" description="Disordered" evidence="1">
    <location>
        <begin position="32"/>
        <end position="86"/>
    </location>
</feature>
<evidence type="ECO:0000256" key="1">
    <source>
        <dbReference type="SAM" id="MobiDB-lite"/>
    </source>
</evidence>
<feature type="compositionally biased region" description="Basic and acidic residues" evidence="1">
    <location>
        <begin position="32"/>
        <end position="70"/>
    </location>
</feature>
<feature type="non-terminal residue" evidence="2">
    <location>
        <position position="254"/>
    </location>
</feature>
<evidence type="ECO:0000313" key="3">
    <source>
        <dbReference type="Proteomes" id="UP001189429"/>
    </source>
</evidence>
<accession>A0ABN9QBZ6</accession>
<keyword evidence="3" id="KW-1185">Reference proteome</keyword>
<comment type="caution">
    <text evidence="2">The sequence shown here is derived from an EMBL/GenBank/DDBJ whole genome shotgun (WGS) entry which is preliminary data.</text>
</comment>
<proteinExistence type="predicted"/>
<dbReference type="EMBL" id="CAUYUJ010002735">
    <property type="protein sequence ID" value="CAK0802141.1"/>
    <property type="molecule type" value="Genomic_DNA"/>
</dbReference>
<evidence type="ECO:0000313" key="2">
    <source>
        <dbReference type="EMBL" id="CAK0802141.1"/>
    </source>
</evidence>
<dbReference type="Proteomes" id="UP001189429">
    <property type="component" value="Unassembled WGS sequence"/>
</dbReference>
<feature type="non-terminal residue" evidence="2">
    <location>
        <position position="1"/>
    </location>
</feature>
<organism evidence="2 3">
    <name type="scientific">Prorocentrum cordatum</name>
    <dbReference type="NCBI Taxonomy" id="2364126"/>
    <lineage>
        <taxon>Eukaryota</taxon>
        <taxon>Sar</taxon>
        <taxon>Alveolata</taxon>
        <taxon>Dinophyceae</taxon>
        <taxon>Prorocentrales</taxon>
        <taxon>Prorocentraceae</taxon>
        <taxon>Prorocentrum</taxon>
    </lineage>
</organism>